<dbReference type="Gene3D" id="1.10.287.950">
    <property type="entry name" value="Methyl-accepting chemotaxis protein"/>
    <property type="match status" value="1"/>
</dbReference>
<dbReference type="GO" id="GO:0007165">
    <property type="term" value="P:signal transduction"/>
    <property type="evidence" value="ECO:0007669"/>
    <property type="project" value="UniProtKB-KW"/>
</dbReference>
<evidence type="ECO:0000256" key="7">
    <source>
        <dbReference type="SAM" id="MobiDB-lite"/>
    </source>
</evidence>
<dbReference type="PANTHER" id="PTHR32089">
    <property type="entry name" value="METHYL-ACCEPTING CHEMOTAXIS PROTEIN MCPB"/>
    <property type="match status" value="1"/>
</dbReference>
<keyword evidence="4 8" id="KW-0472">Membrane</keyword>
<sequence>MKFRDAFEQSDTYTQVWEYSSVDLKQQVEGYLSSGEASALQTTSEFIENTIYPKLDTLPDTVKEPIHKQLSAIKDSLQSDVRAAGKLSGSPFALIENNERQTLLSLDTLAEKIQEFQSQNDLESTAPYLISQATLYADLTHISSSKDDYLANPTAENHNRLKQSIELFKASIQDFNTLPILNLSNSDNEDSEDDLSSLMGWGEEDTEETSDPLEETKSELHTWSSRYLKDVDSSLKNIQQATLAKTKIRSLISQLEITIKNGTNTIQKNAQTTQKQTLVAFSVFVVLMILTTILVHTFQNKVVVKSAKNLYIAVKNLVEHQNTNTLEVGKSKNELSDIAHYLNRYLEQVAVQRQQRDNELANISRSLNEMLNAFAEVHSLSTASKQELDGTLTMANQIDVLANKAEVRSREVETYAIDTNTAMRHSVKQATALETANQTTVERLESSKRSLVDLESSVSNAASIVTGIKDISEQTNLLALNAAIEAARAGEHGRGFAVVATEVRSLSSRTQQSLEEITGIFSLLTLATSKLRKNLDLIETASSEQRTLTQTLGQSAKEVLEKSEQSSYLAQKATGYAEEQKLGMSGLNKAVDKVRGQADESEQFMEKMTSSIKQKIQDITATLGINQ</sequence>
<comment type="caution">
    <text evidence="10">The sequence shown here is derived from an EMBL/GenBank/DDBJ whole genome shotgun (WGS) entry which is preliminary data.</text>
</comment>
<dbReference type="InterPro" id="IPR004089">
    <property type="entry name" value="MCPsignal_dom"/>
</dbReference>
<gene>
    <name evidence="10" type="ORF">I8J31_02360</name>
</gene>
<reference evidence="10" key="1">
    <citation type="submission" date="2020-12" db="EMBL/GenBank/DDBJ databases">
        <title>Marinomonas arctica sp. nov., a psychrotolerant bacterium isolated from the Arctic.</title>
        <authorList>
            <person name="Zhang Y."/>
        </authorList>
    </citation>
    <scope>NUCLEOTIDE SEQUENCE</scope>
    <source>
        <strain evidence="10">C1424</strain>
    </source>
</reference>
<feature type="transmembrane region" description="Helical" evidence="8">
    <location>
        <begin position="278"/>
        <end position="298"/>
    </location>
</feature>
<evidence type="ECO:0000256" key="6">
    <source>
        <dbReference type="PROSITE-ProRule" id="PRU00284"/>
    </source>
</evidence>
<feature type="region of interest" description="Disordered" evidence="7">
    <location>
        <begin position="183"/>
        <end position="216"/>
    </location>
</feature>
<evidence type="ECO:0000313" key="11">
    <source>
        <dbReference type="Proteomes" id="UP000628710"/>
    </source>
</evidence>
<dbReference type="SUPFAM" id="SSF58104">
    <property type="entry name" value="Methyl-accepting chemotaxis protein (MCP) signaling domain"/>
    <property type="match status" value="1"/>
</dbReference>
<evidence type="ECO:0000256" key="5">
    <source>
        <dbReference type="ARBA" id="ARBA00023224"/>
    </source>
</evidence>
<dbReference type="EMBL" id="JAEMNX010000001">
    <property type="protein sequence ID" value="MBJ7536519.1"/>
    <property type="molecule type" value="Genomic_DNA"/>
</dbReference>
<comment type="subcellular location">
    <subcellularLocation>
        <location evidence="1">Membrane</location>
        <topology evidence="1">Multi-pass membrane protein</topology>
    </subcellularLocation>
</comment>
<feature type="compositionally biased region" description="Acidic residues" evidence="7">
    <location>
        <begin position="202"/>
        <end position="213"/>
    </location>
</feature>
<protein>
    <submittedName>
        <fullName evidence="10">Methyl-accepting chemotaxis protein</fullName>
    </submittedName>
</protein>
<keyword evidence="2 8" id="KW-0812">Transmembrane</keyword>
<dbReference type="Pfam" id="PF00015">
    <property type="entry name" value="MCPsignal"/>
    <property type="match status" value="1"/>
</dbReference>
<dbReference type="PANTHER" id="PTHR32089:SF119">
    <property type="entry name" value="METHYL-ACCEPTING CHEMOTAXIS PROTEIN CTPL"/>
    <property type="match status" value="1"/>
</dbReference>
<keyword evidence="3 8" id="KW-1133">Transmembrane helix</keyword>
<keyword evidence="5 6" id="KW-0807">Transducer</keyword>
<evidence type="ECO:0000259" key="9">
    <source>
        <dbReference type="PROSITE" id="PS50111"/>
    </source>
</evidence>
<evidence type="ECO:0000256" key="4">
    <source>
        <dbReference type="ARBA" id="ARBA00023136"/>
    </source>
</evidence>
<dbReference type="GO" id="GO:0006935">
    <property type="term" value="P:chemotaxis"/>
    <property type="evidence" value="ECO:0007669"/>
    <property type="project" value="UniProtKB-ARBA"/>
</dbReference>
<dbReference type="SMART" id="SM00283">
    <property type="entry name" value="MA"/>
    <property type="match status" value="1"/>
</dbReference>
<evidence type="ECO:0000256" key="8">
    <source>
        <dbReference type="SAM" id="Phobius"/>
    </source>
</evidence>
<accession>A0A934JM11</accession>
<evidence type="ECO:0000313" key="10">
    <source>
        <dbReference type="EMBL" id="MBJ7536519.1"/>
    </source>
</evidence>
<name>A0A934JM11_9GAMM</name>
<organism evidence="10 11">
    <name type="scientific">Marinomonas transparens</name>
    <dbReference type="NCBI Taxonomy" id="2795388"/>
    <lineage>
        <taxon>Bacteria</taxon>
        <taxon>Pseudomonadati</taxon>
        <taxon>Pseudomonadota</taxon>
        <taxon>Gammaproteobacteria</taxon>
        <taxon>Oceanospirillales</taxon>
        <taxon>Oceanospirillaceae</taxon>
        <taxon>Marinomonas</taxon>
    </lineage>
</organism>
<evidence type="ECO:0000256" key="3">
    <source>
        <dbReference type="ARBA" id="ARBA00022989"/>
    </source>
</evidence>
<dbReference type="AlphaFoldDB" id="A0A934JM11"/>
<proteinExistence type="predicted"/>
<dbReference type="PROSITE" id="PS50111">
    <property type="entry name" value="CHEMOTAXIS_TRANSDUC_2"/>
    <property type="match status" value="1"/>
</dbReference>
<dbReference type="Proteomes" id="UP000628710">
    <property type="component" value="Unassembled WGS sequence"/>
</dbReference>
<evidence type="ECO:0000256" key="1">
    <source>
        <dbReference type="ARBA" id="ARBA00004141"/>
    </source>
</evidence>
<evidence type="ECO:0000256" key="2">
    <source>
        <dbReference type="ARBA" id="ARBA00022692"/>
    </source>
</evidence>
<feature type="domain" description="Methyl-accepting transducer" evidence="9">
    <location>
        <begin position="359"/>
        <end position="595"/>
    </location>
</feature>
<dbReference type="GO" id="GO:0016020">
    <property type="term" value="C:membrane"/>
    <property type="evidence" value="ECO:0007669"/>
    <property type="project" value="UniProtKB-SubCell"/>
</dbReference>
<keyword evidence="11" id="KW-1185">Reference proteome</keyword>